<name>A0A915DCG4_9BILA</name>
<dbReference type="WBParaSite" id="jg18446">
    <property type="protein sequence ID" value="jg18446"/>
    <property type="gene ID" value="jg18446"/>
</dbReference>
<protein>
    <submittedName>
        <fullName evidence="2">Uncharacterized protein</fullName>
    </submittedName>
</protein>
<evidence type="ECO:0000313" key="1">
    <source>
        <dbReference type="Proteomes" id="UP000887574"/>
    </source>
</evidence>
<evidence type="ECO:0000313" key="2">
    <source>
        <dbReference type="WBParaSite" id="jg18446"/>
    </source>
</evidence>
<dbReference type="AlphaFoldDB" id="A0A915DCG4"/>
<organism evidence="1 2">
    <name type="scientific">Ditylenchus dipsaci</name>
    <dbReference type="NCBI Taxonomy" id="166011"/>
    <lineage>
        <taxon>Eukaryota</taxon>
        <taxon>Metazoa</taxon>
        <taxon>Ecdysozoa</taxon>
        <taxon>Nematoda</taxon>
        <taxon>Chromadorea</taxon>
        <taxon>Rhabditida</taxon>
        <taxon>Tylenchina</taxon>
        <taxon>Tylenchomorpha</taxon>
        <taxon>Sphaerularioidea</taxon>
        <taxon>Anguinidae</taxon>
        <taxon>Anguininae</taxon>
        <taxon>Ditylenchus</taxon>
    </lineage>
</organism>
<keyword evidence="1" id="KW-1185">Reference proteome</keyword>
<sequence>MRAASNQLPHAPSTLPACLVWEFAGVGFPIQHGLIDHLIQTFQLAENEHLLPLAMQFDSLPFSLDRHLHMLWRTQNDWISHRRKGLKGSALQASYEIQLSYSGTLHLWLFLDIIPCSYSELSTLKTEWLKQHENQSSNHLLIFYFFN</sequence>
<reference evidence="2" key="1">
    <citation type="submission" date="2022-11" db="UniProtKB">
        <authorList>
            <consortium name="WormBaseParasite"/>
        </authorList>
    </citation>
    <scope>IDENTIFICATION</scope>
</reference>
<proteinExistence type="predicted"/>
<accession>A0A915DCG4</accession>
<dbReference type="Proteomes" id="UP000887574">
    <property type="component" value="Unplaced"/>
</dbReference>